<dbReference type="Gene3D" id="3.60.15.10">
    <property type="entry name" value="Ribonuclease Z/Hydroxyacylglutathione hydrolase-like"/>
    <property type="match status" value="1"/>
</dbReference>
<evidence type="ECO:0000256" key="2">
    <source>
        <dbReference type="ARBA" id="ARBA00001947"/>
    </source>
</evidence>
<protein>
    <recommendedName>
        <fullName evidence="5">hydroxyacylglutathione hydrolase</fullName>
        <ecNumber evidence="5">3.1.2.6</ecNumber>
    </recommendedName>
    <alternativeName>
        <fullName evidence="9">Glyoxalase II</fullName>
    </alternativeName>
</protein>
<keyword evidence="8" id="KW-0862">Zinc</keyword>
<reference evidence="11" key="1">
    <citation type="submission" date="2014-05" db="EMBL/GenBank/DDBJ databases">
        <title>The transcriptome of the halophilic microalga Tetraselmis sp. GSL018 isolated from the Great Salt Lake, Utah.</title>
        <authorList>
            <person name="Jinkerson R.E."/>
            <person name="D'Adamo S."/>
            <person name="Posewitz M.C."/>
        </authorList>
    </citation>
    <scope>NUCLEOTIDE SEQUENCE</scope>
    <source>
        <strain evidence="11">GSL018</strain>
    </source>
</reference>
<dbReference type="SMART" id="SM00849">
    <property type="entry name" value="Lactamase_B"/>
    <property type="match status" value="1"/>
</dbReference>
<comment type="similarity">
    <text evidence="4">Belongs to the metallo-beta-lactamase superfamily. Glyoxalase II family.</text>
</comment>
<dbReference type="HAMAP" id="MF_01374">
    <property type="entry name" value="Glyoxalase_2"/>
    <property type="match status" value="1"/>
</dbReference>
<dbReference type="InterPro" id="IPR017782">
    <property type="entry name" value="Hydroxyacylglutathione_Hdrlase"/>
</dbReference>
<dbReference type="GO" id="GO:0019243">
    <property type="term" value="P:methylglyoxal catabolic process to D-lactate via S-lactoyl-glutathione"/>
    <property type="evidence" value="ECO:0007669"/>
    <property type="project" value="InterPro"/>
</dbReference>
<name>A0A061RZ71_9CHLO</name>
<dbReference type="PIRSF" id="PIRSF005457">
    <property type="entry name" value="Glx"/>
    <property type="match status" value="1"/>
</dbReference>
<comment type="catalytic activity">
    <reaction evidence="1">
        <text>an S-(2-hydroxyacyl)glutathione + H2O = a 2-hydroxy carboxylate + glutathione + H(+)</text>
        <dbReference type="Rhea" id="RHEA:21864"/>
        <dbReference type="ChEBI" id="CHEBI:15377"/>
        <dbReference type="ChEBI" id="CHEBI:15378"/>
        <dbReference type="ChEBI" id="CHEBI:57925"/>
        <dbReference type="ChEBI" id="CHEBI:58896"/>
        <dbReference type="ChEBI" id="CHEBI:71261"/>
        <dbReference type="EC" id="3.1.2.6"/>
    </reaction>
</comment>
<evidence type="ECO:0000256" key="5">
    <source>
        <dbReference type="ARBA" id="ARBA00011917"/>
    </source>
</evidence>
<sequence length="254" mass="27620">MEVERIPCLSDNYVWLLKESSSGKVAVVDPSEFGPVDSVLESRGLKLDYIINTHHHFDHTGGNLQLQKKYGCEVVGAKSDRDRIPGIQTALGDGDTWKFGSLDVVCYETPGHTSGHVTYYVPEAKSVFPGDTLFLMGCGRVFEGTPEQMHASLSKIKALPADTKVYCAHEYTQANAKFALVVNPGNQELKARAAEVAGMRAKGEATVPGVLGQELATNPFLRWDDAEIKKSVGLSSGASDVETFAAVRRAKDRF</sequence>
<accession>A0A061RZ71</accession>
<dbReference type="InterPro" id="IPR050110">
    <property type="entry name" value="Glyoxalase_II_hydrolase"/>
</dbReference>
<dbReference type="AlphaFoldDB" id="A0A061RZ71"/>
<proteinExistence type="inferred from homology"/>
<dbReference type="Pfam" id="PF16123">
    <property type="entry name" value="HAGH_C"/>
    <property type="match status" value="1"/>
</dbReference>
<dbReference type="PANTHER" id="PTHR43705:SF1">
    <property type="entry name" value="HYDROXYACYLGLUTATHIONE HYDROLASE GLOB"/>
    <property type="match status" value="1"/>
</dbReference>
<evidence type="ECO:0000256" key="4">
    <source>
        <dbReference type="ARBA" id="ARBA00006759"/>
    </source>
</evidence>
<evidence type="ECO:0000256" key="3">
    <source>
        <dbReference type="ARBA" id="ARBA00004963"/>
    </source>
</evidence>
<evidence type="ECO:0000256" key="8">
    <source>
        <dbReference type="ARBA" id="ARBA00022833"/>
    </source>
</evidence>
<dbReference type="GO" id="GO:0004416">
    <property type="term" value="F:hydroxyacylglutathione hydrolase activity"/>
    <property type="evidence" value="ECO:0007669"/>
    <property type="project" value="UniProtKB-EC"/>
</dbReference>
<organism evidence="11">
    <name type="scientific">Tetraselmis sp. GSL018</name>
    <dbReference type="NCBI Taxonomy" id="582737"/>
    <lineage>
        <taxon>Eukaryota</taxon>
        <taxon>Viridiplantae</taxon>
        <taxon>Chlorophyta</taxon>
        <taxon>core chlorophytes</taxon>
        <taxon>Chlorodendrophyceae</taxon>
        <taxon>Chlorodendrales</taxon>
        <taxon>Chlorodendraceae</taxon>
        <taxon>Tetraselmis</taxon>
    </lineage>
</organism>
<dbReference type="InterPro" id="IPR035680">
    <property type="entry name" value="Clx_II_MBL"/>
</dbReference>
<dbReference type="NCBIfam" id="TIGR03413">
    <property type="entry name" value="GSH_gloB"/>
    <property type="match status" value="1"/>
</dbReference>
<comment type="cofactor">
    <cofactor evidence="2">
        <name>Zn(2+)</name>
        <dbReference type="ChEBI" id="CHEBI:29105"/>
    </cofactor>
</comment>
<keyword evidence="6" id="KW-0479">Metal-binding</keyword>
<evidence type="ECO:0000256" key="1">
    <source>
        <dbReference type="ARBA" id="ARBA00001623"/>
    </source>
</evidence>
<comment type="pathway">
    <text evidence="3">Secondary metabolite metabolism; methylglyoxal degradation; (R)-lactate from methylglyoxal: step 2/2.</text>
</comment>
<dbReference type="InterPro" id="IPR001279">
    <property type="entry name" value="Metallo-B-lactamas"/>
</dbReference>
<evidence type="ECO:0000256" key="7">
    <source>
        <dbReference type="ARBA" id="ARBA00022801"/>
    </source>
</evidence>
<keyword evidence="7 11" id="KW-0378">Hydrolase</keyword>
<dbReference type="Pfam" id="PF00753">
    <property type="entry name" value="Lactamase_B"/>
    <property type="match status" value="1"/>
</dbReference>
<gene>
    <name evidence="11" type="primary">GLOB</name>
    <name evidence="11" type="ORF">TSPGSL018_15850</name>
</gene>
<dbReference type="GO" id="GO:0046872">
    <property type="term" value="F:metal ion binding"/>
    <property type="evidence" value="ECO:0007669"/>
    <property type="project" value="UniProtKB-KW"/>
</dbReference>
<evidence type="ECO:0000256" key="9">
    <source>
        <dbReference type="ARBA" id="ARBA00031044"/>
    </source>
</evidence>
<dbReference type="CDD" id="cd07723">
    <property type="entry name" value="hydroxyacylglutathione_hydrolase_MBL-fold"/>
    <property type="match status" value="1"/>
</dbReference>
<dbReference type="PANTHER" id="PTHR43705">
    <property type="entry name" value="HYDROXYACYLGLUTATHIONE HYDROLASE"/>
    <property type="match status" value="1"/>
</dbReference>
<evidence type="ECO:0000313" key="11">
    <source>
        <dbReference type="EMBL" id="JAC78167.1"/>
    </source>
</evidence>
<dbReference type="InterPro" id="IPR036866">
    <property type="entry name" value="RibonucZ/Hydroxyglut_hydro"/>
</dbReference>
<dbReference type="EC" id="3.1.2.6" evidence="5"/>
<evidence type="ECO:0000259" key="10">
    <source>
        <dbReference type="SMART" id="SM00849"/>
    </source>
</evidence>
<feature type="domain" description="Metallo-beta-lactamase" evidence="10">
    <location>
        <begin position="11"/>
        <end position="169"/>
    </location>
</feature>
<dbReference type="InterPro" id="IPR032282">
    <property type="entry name" value="HAGH_C"/>
</dbReference>
<dbReference type="EMBL" id="GBEZ01007285">
    <property type="protein sequence ID" value="JAC78167.1"/>
    <property type="molecule type" value="Transcribed_RNA"/>
</dbReference>
<evidence type="ECO:0000256" key="6">
    <source>
        <dbReference type="ARBA" id="ARBA00022723"/>
    </source>
</evidence>
<dbReference type="SUPFAM" id="SSF56281">
    <property type="entry name" value="Metallo-hydrolase/oxidoreductase"/>
    <property type="match status" value="1"/>
</dbReference>